<dbReference type="Ensembl" id="ENSLBET00000032461.1">
    <property type="protein sequence ID" value="ENSLBEP00000031044.1"/>
    <property type="gene ID" value="ENSLBEG00000023461.1"/>
</dbReference>
<name>A0A3Q3GHH1_9LABR</name>
<reference evidence="5" key="1">
    <citation type="submission" date="2025-08" db="UniProtKB">
        <authorList>
            <consortium name="Ensembl"/>
        </authorList>
    </citation>
    <scope>IDENTIFICATION</scope>
</reference>
<feature type="domain" description="Ig-like" evidence="4">
    <location>
        <begin position="165"/>
        <end position="272"/>
    </location>
</feature>
<evidence type="ECO:0000256" key="3">
    <source>
        <dbReference type="SAM" id="SignalP"/>
    </source>
</evidence>
<dbReference type="AlphaFoldDB" id="A0A3Q3GHH1"/>
<evidence type="ECO:0000259" key="4">
    <source>
        <dbReference type="PROSITE" id="PS50835"/>
    </source>
</evidence>
<dbReference type="InterPro" id="IPR007110">
    <property type="entry name" value="Ig-like_dom"/>
</dbReference>
<evidence type="ECO:0000256" key="2">
    <source>
        <dbReference type="SAM" id="Phobius"/>
    </source>
</evidence>
<dbReference type="InParanoid" id="A0A3Q3GHH1"/>
<dbReference type="InterPro" id="IPR013783">
    <property type="entry name" value="Ig-like_fold"/>
</dbReference>
<dbReference type="STRING" id="56723.ENSLBEP00000031044"/>
<dbReference type="InterPro" id="IPR050380">
    <property type="entry name" value="Immune_Resp_Modulators"/>
</dbReference>
<dbReference type="Gene3D" id="2.60.40.10">
    <property type="entry name" value="Immunoglobulins"/>
    <property type="match status" value="3"/>
</dbReference>
<dbReference type="GeneID" id="109996708"/>
<feature type="transmembrane region" description="Helical" evidence="2">
    <location>
        <begin position="397"/>
        <end position="419"/>
    </location>
</feature>
<dbReference type="InterPro" id="IPR003597">
    <property type="entry name" value="Ig_C1-set"/>
</dbReference>
<dbReference type="PANTHER" id="PTHR23411">
    <property type="entry name" value="TAPASIN"/>
    <property type="match status" value="1"/>
</dbReference>
<dbReference type="InterPro" id="IPR013106">
    <property type="entry name" value="Ig_V-set"/>
</dbReference>
<dbReference type="RefSeq" id="XP_020506624.1">
    <property type="nucleotide sequence ID" value="XM_020650968.3"/>
</dbReference>
<reference evidence="5" key="2">
    <citation type="submission" date="2025-09" db="UniProtKB">
        <authorList>
            <consortium name="Ensembl"/>
        </authorList>
    </citation>
    <scope>IDENTIFICATION</scope>
</reference>
<keyword evidence="2" id="KW-0812">Transmembrane</keyword>
<dbReference type="Pfam" id="PF07686">
    <property type="entry name" value="V-set"/>
    <property type="match status" value="1"/>
</dbReference>
<dbReference type="InterPro" id="IPR036179">
    <property type="entry name" value="Ig-like_dom_sf"/>
</dbReference>
<proteinExistence type="predicted"/>
<dbReference type="InterPro" id="IPR003599">
    <property type="entry name" value="Ig_sub"/>
</dbReference>
<feature type="signal peptide" evidence="3">
    <location>
        <begin position="1"/>
        <end position="19"/>
    </location>
</feature>
<evidence type="ECO:0000256" key="1">
    <source>
        <dbReference type="ARBA" id="ARBA00023319"/>
    </source>
</evidence>
<protein>
    <submittedName>
        <fullName evidence="5">Tapasin-related protein-like</fullName>
    </submittedName>
</protein>
<dbReference type="SMART" id="SM00409">
    <property type="entry name" value="IG"/>
    <property type="match status" value="2"/>
</dbReference>
<dbReference type="SMART" id="SM00407">
    <property type="entry name" value="IGc1"/>
    <property type="match status" value="1"/>
</dbReference>
<evidence type="ECO:0000313" key="5">
    <source>
        <dbReference type="Ensembl" id="ENSLBEP00000031044.1"/>
    </source>
</evidence>
<dbReference type="InterPro" id="IPR003006">
    <property type="entry name" value="Ig/MHC_CS"/>
</dbReference>
<dbReference type="SUPFAM" id="SSF48726">
    <property type="entry name" value="Immunoglobulin"/>
    <property type="match status" value="2"/>
</dbReference>
<dbReference type="GeneTree" id="ENSGT00940000165285"/>
<accession>A0A3Q3GHH1</accession>
<evidence type="ECO:0000313" key="6">
    <source>
        <dbReference type="Proteomes" id="UP000261660"/>
    </source>
</evidence>
<dbReference type="PROSITE" id="PS50835">
    <property type="entry name" value="IG_LIKE"/>
    <property type="match status" value="2"/>
</dbReference>
<feature type="chain" id="PRO_5018649290" evidence="3">
    <location>
        <begin position="20"/>
        <end position="448"/>
    </location>
</feature>
<keyword evidence="6" id="KW-1185">Reference proteome</keyword>
<sequence length="448" mass="50815">MSFFLMLNLFLILCAGVHGVPQVSWLPCQFVDEHVFLNSLNHTETQLVHRQALLQFGQKGDAPVNPHGITFLVTGSKLDLRRYLEGAEAEQVECEIYRFSTSGIHIRWPVKGDHEYNRWFTCTLKHTRGLFKVTGILRHPTDQPPSGQPDYHSWAPIEDRETLTTTVALVTKTRTPSVSARLSSKQKLHCQFAVDHKAPHITVEWQWHQYGRRDELFSYDSSTGQTQGSGVSLKNLTQGDASLTIPRTDTSHEGKYVCSVSVNPLSMKMDINLHIEEAPRVSLNVGPALSLQEGEEQKISCVVEGYYPLDVETIWYSEKLSASGQKGGVSRSKVSYSVQRTSHIRNTDDTYKLTASFYLTASLRDTGREFTCSVSHQSLREPIIKGFTLTVTEPSFWALYLAVDLFLVFIVCKMLPYLIRRGKRKSMQKLYRAALKQTNMKEEESLLH</sequence>
<keyword evidence="3" id="KW-0732">Signal</keyword>
<organism evidence="5 6">
    <name type="scientific">Labrus bergylta</name>
    <name type="common">ballan wrasse</name>
    <dbReference type="NCBI Taxonomy" id="56723"/>
    <lineage>
        <taxon>Eukaryota</taxon>
        <taxon>Metazoa</taxon>
        <taxon>Chordata</taxon>
        <taxon>Craniata</taxon>
        <taxon>Vertebrata</taxon>
        <taxon>Euteleostomi</taxon>
        <taxon>Actinopterygii</taxon>
        <taxon>Neopterygii</taxon>
        <taxon>Teleostei</taxon>
        <taxon>Neoteleostei</taxon>
        <taxon>Acanthomorphata</taxon>
        <taxon>Eupercaria</taxon>
        <taxon>Labriformes</taxon>
        <taxon>Labridae</taxon>
        <taxon>Labrus</taxon>
    </lineage>
</organism>
<feature type="domain" description="Ig-like" evidence="4">
    <location>
        <begin position="279"/>
        <end position="390"/>
    </location>
</feature>
<keyword evidence="1" id="KW-0393">Immunoglobulin domain</keyword>
<keyword evidence="2" id="KW-1133">Transmembrane helix</keyword>
<dbReference type="OrthoDB" id="354769at2759"/>
<dbReference type="PROSITE" id="PS00290">
    <property type="entry name" value="IG_MHC"/>
    <property type="match status" value="1"/>
</dbReference>
<dbReference type="Pfam" id="PF07654">
    <property type="entry name" value="C1-set"/>
    <property type="match status" value="1"/>
</dbReference>
<keyword evidence="2" id="KW-0472">Membrane</keyword>
<dbReference type="Proteomes" id="UP000261660">
    <property type="component" value="Unplaced"/>
</dbReference>